<evidence type="ECO:0000256" key="2">
    <source>
        <dbReference type="ARBA" id="ARBA00022723"/>
    </source>
</evidence>
<evidence type="ECO:0000256" key="7">
    <source>
        <dbReference type="ARBA" id="ARBA00061084"/>
    </source>
</evidence>
<dbReference type="EMBL" id="JANBVN010000016">
    <property type="protein sequence ID" value="KAJ9161969.1"/>
    <property type="molecule type" value="Genomic_DNA"/>
</dbReference>
<dbReference type="PANTHER" id="PTHR13100:SF10">
    <property type="entry name" value="CELL GROWTH-REGULATING NUCLEOLAR PROTEIN"/>
    <property type="match status" value="1"/>
</dbReference>
<feature type="region of interest" description="Disordered" evidence="8">
    <location>
        <begin position="185"/>
        <end position="218"/>
    </location>
</feature>
<gene>
    <name evidence="10" type="ORF">NKR19_g1740</name>
</gene>
<feature type="region of interest" description="Disordered" evidence="8">
    <location>
        <begin position="106"/>
        <end position="130"/>
    </location>
</feature>
<dbReference type="Proteomes" id="UP001174691">
    <property type="component" value="Unassembled WGS sequence"/>
</dbReference>
<feature type="compositionally biased region" description="Basic and acidic residues" evidence="8">
    <location>
        <begin position="316"/>
        <end position="344"/>
    </location>
</feature>
<evidence type="ECO:0000256" key="6">
    <source>
        <dbReference type="ARBA" id="ARBA00023242"/>
    </source>
</evidence>
<dbReference type="GO" id="GO:0003677">
    <property type="term" value="F:DNA binding"/>
    <property type="evidence" value="ECO:0007669"/>
    <property type="project" value="InterPro"/>
</dbReference>
<comment type="caution">
    <text evidence="10">The sequence shown here is derived from an EMBL/GenBank/DDBJ whole genome shotgun (WGS) entry which is preliminary data.</text>
</comment>
<dbReference type="InterPro" id="IPR014898">
    <property type="entry name" value="Znf_C2H2_LYAR"/>
</dbReference>
<dbReference type="GO" id="GO:0000122">
    <property type="term" value="P:negative regulation of transcription by RNA polymerase II"/>
    <property type="evidence" value="ECO:0007669"/>
    <property type="project" value="TreeGrafter"/>
</dbReference>
<organism evidence="10 11">
    <name type="scientific">Coniochaeta hoffmannii</name>
    <dbReference type="NCBI Taxonomy" id="91930"/>
    <lineage>
        <taxon>Eukaryota</taxon>
        <taxon>Fungi</taxon>
        <taxon>Dikarya</taxon>
        <taxon>Ascomycota</taxon>
        <taxon>Pezizomycotina</taxon>
        <taxon>Sordariomycetes</taxon>
        <taxon>Sordariomycetidae</taxon>
        <taxon>Coniochaetales</taxon>
        <taxon>Coniochaetaceae</taxon>
        <taxon>Coniochaeta</taxon>
    </lineage>
</organism>
<evidence type="ECO:0000256" key="3">
    <source>
        <dbReference type="ARBA" id="ARBA00022737"/>
    </source>
</evidence>
<keyword evidence="3" id="KW-0677">Repeat</keyword>
<dbReference type="Pfam" id="PF08790">
    <property type="entry name" value="zf-LYAR"/>
    <property type="match status" value="1"/>
</dbReference>
<evidence type="ECO:0000256" key="4">
    <source>
        <dbReference type="ARBA" id="ARBA00022771"/>
    </source>
</evidence>
<feature type="compositionally biased region" description="Basic residues" evidence="8">
    <location>
        <begin position="266"/>
        <end position="275"/>
    </location>
</feature>
<dbReference type="InterPro" id="IPR036236">
    <property type="entry name" value="Znf_C2H2_sf"/>
</dbReference>
<feature type="compositionally biased region" description="Pro residues" evidence="8">
    <location>
        <begin position="113"/>
        <end position="122"/>
    </location>
</feature>
<name>A0AA38RXV1_9PEZI</name>
<feature type="compositionally biased region" description="Basic and acidic residues" evidence="8">
    <location>
        <begin position="202"/>
        <end position="212"/>
    </location>
</feature>
<comment type="similarity">
    <text evidence="7">Belongs to the UPF0743 family.</text>
</comment>
<dbReference type="Gene3D" id="3.30.1490.490">
    <property type="match status" value="1"/>
</dbReference>
<dbReference type="InterPro" id="IPR039999">
    <property type="entry name" value="LYAR"/>
</dbReference>
<keyword evidence="4" id="KW-0863">Zinc-finger</keyword>
<evidence type="ECO:0000256" key="1">
    <source>
        <dbReference type="ARBA" id="ARBA00004123"/>
    </source>
</evidence>
<dbReference type="SUPFAM" id="SSF57667">
    <property type="entry name" value="beta-beta-alpha zinc fingers"/>
    <property type="match status" value="2"/>
</dbReference>
<evidence type="ECO:0000256" key="5">
    <source>
        <dbReference type="ARBA" id="ARBA00022833"/>
    </source>
</evidence>
<reference evidence="10" key="1">
    <citation type="submission" date="2022-07" db="EMBL/GenBank/DDBJ databases">
        <title>Fungi with potential for degradation of polypropylene.</title>
        <authorList>
            <person name="Gostincar C."/>
        </authorList>
    </citation>
    <scope>NUCLEOTIDE SEQUENCE</scope>
    <source>
        <strain evidence="10">EXF-13287</strain>
    </source>
</reference>
<accession>A0AA38RXV1</accession>
<dbReference type="GO" id="GO:0006364">
    <property type="term" value="P:rRNA processing"/>
    <property type="evidence" value="ECO:0007669"/>
    <property type="project" value="TreeGrafter"/>
</dbReference>
<keyword evidence="11" id="KW-1185">Reference proteome</keyword>
<proteinExistence type="inferred from homology"/>
<dbReference type="GO" id="GO:0005730">
    <property type="term" value="C:nucleolus"/>
    <property type="evidence" value="ECO:0007669"/>
    <property type="project" value="TreeGrafter"/>
</dbReference>
<evidence type="ECO:0000256" key="8">
    <source>
        <dbReference type="SAM" id="MobiDB-lite"/>
    </source>
</evidence>
<keyword evidence="5" id="KW-0862">Zinc</keyword>
<evidence type="ECO:0000259" key="9">
    <source>
        <dbReference type="Pfam" id="PF08790"/>
    </source>
</evidence>
<feature type="region of interest" description="Disordered" evidence="8">
    <location>
        <begin position="244"/>
        <end position="344"/>
    </location>
</feature>
<feature type="compositionally biased region" description="Basic residues" evidence="8">
    <location>
        <begin position="296"/>
        <end position="306"/>
    </location>
</feature>
<evidence type="ECO:0000313" key="11">
    <source>
        <dbReference type="Proteomes" id="UP001174691"/>
    </source>
</evidence>
<evidence type="ECO:0000313" key="10">
    <source>
        <dbReference type="EMBL" id="KAJ9161969.1"/>
    </source>
</evidence>
<comment type="subcellular location">
    <subcellularLocation>
        <location evidence="1">Nucleus</location>
    </subcellularLocation>
</comment>
<dbReference type="FunFam" id="3.30.1490.490:FF:000001">
    <property type="entry name" value="cell growth-regulating nucleolar protein-like"/>
    <property type="match status" value="1"/>
</dbReference>
<sequence>MVSFSCEGCGDVLTKKKLDPHRTRCRGATFTCIDCMVHFPGTEYRAHTSCMTEAQKYQGSTYKNKRAKTSATDTPSAPKAMAHVAYVEDVPEEYGQWRDYQLASDEDNMSPAEPLPEAPTPPSQDDGPLNVFDFLVNATPTASNLSLPGGAPVKLSEDTQLVRFDYENNQSLDDLDAMVEYGTGPVPVSHFETPAPKGEKKKSKDGDKELKKDKKRKRLHLDIQDQVMTDAPVLHSGLTGGLNRLMARESSPGGGRVTETPASPLKKSKQHKHRGRTETSLGNSLMAMIASGSSKTKTKTKKRKHTSSTSPKQSRQRLEAPKETKLLEYRPGSKDSTSKDAKDGHAMVLYKPRAEQFLGFVNKGPESERGCSLNKVLKRYHRERSETGNNTLSKVMEEKELWKSLRLKKNDRGEIVLFAI</sequence>
<keyword evidence="6" id="KW-0539">Nucleus</keyword>
<dbReference type="AlphaFoldDB" id="A0AA38RXV1"/>
<dbReference type="PANTHER" id="PTHR13100">
    <property type="entry name" value="CELL GROWTH-REGULATING NUCLEOLAR PROTEIN LYAR"/>
    <property type="match status" value="1"/>
</dbReference>
<dbReference type="GO" id="GO:0008270">
    <property type="term" value="F:zinc ion binding"/>
    <property type="evidence" value="ECO:0007669"/>
    <property type="project" value="UniProtKB-KW"/>
</dbReference>
<keyword evidence="2" id="KW-0479">Metal-binding</keyword>
<feature type="domain" description="Zinc finger C2H2 LYAR-type" evidence="9">
    <location>
        <begin position="30"/>
        <end position="57"/>
    </location>
</feature>
<protein>
    <submittedName>
        <fullName evidence="10">Cell growth-regulating nucleolar protein</fullName>
    </submittedName>
</protein>